<dbReference type="RefSeq" id="WP_015905313.1">
    <property type="nucleotide sequence ID" value="NC_012108.1"/>
</dbReference>
<comment type="similarity">
    <text evidence="3">Belongs to the radical SAM superfamily. KamA family.</text>
</comment>
<accession>C0Q958</accession>
<comment type="cofactor">
    <cofactor evidence="2">
        <name>[4Fe-4S] cluster</name>
        <dbReference type="ChEBI" id="CHEBI:49883"/>
    </cofactor>
</comment>
<evidence type="ECO:0000256" key="1">
    <source>
        <dbReference type="ARBA" id="ARBA00001933"/>
    </source>
</evidence>
<dbReference type="InterPro" id="IPR013785">
    <property type="entry name" value="Aldolase_TIM"/>
</dbReference>
<dbReference type="GO" id="GO:0051539">
    <property type="term" value="F:4 iron, 4 sulfur cluster binding"/>
    <property type="evidence" value="ECO:0007669"/>
    <property type="project" value="UniProtKB-KW"/>
</dbReference>
<dbReference type="HOGENOM" id="CLU_345423_0_0_7"/>
<dbReference type="GO" id="GO:0046872">
    <property type="term" value="F:metal ion binding"/>
    <property type="evidence" value="ECO:0007669"/>
    <property type="project" value="UniProtKB-KW"/>
</dbReference>
<dbReference type="Gene3D" id="3.20.20.70">
    <property type="entry name" value="Aldolase class I"/>
    <property type="match status" value="2"/>
</dbReference>
<proteinExistence type="inferred from homology"/>
<dbReference type="Pfam" id="PF04055">
    <property type="entry name" value="Radical_SAM"/>
    <property type="match status" value="1"/>
</dbReference>
<keyword evidence="4" id="KW-0004">4Fe-4S</keyword>
<dbReference type="STRING" id="177437.HRM2_34920"/>
<dbReference type="PROSITE" id="PS51918">
    <property type="entry name" value="RADICAL_SAM"/>
    <property type="match status" value="1"/>
</dbReference>
<dbReference type="SFLD" id="SFLDS00029">
    <property type="entry name" value="Radical_SAM"/>
    <property type="match status" value="1"/>
</dbReference>
<evidence type="ECO:0000256" key="9">
    <source>
        <dbReference type="ARBA" id="ARBA00023014"/>
    </source>
</evidence>
<dbReference type="InterPro" id="IPR058240">
    <property type="entry name" value="rSAM_sf"/>
</dbReference>
<sequence>MEQLDRCCGVTFSNSGETREISFVEIETAIIDFLENFTAENLLGRSFFDLVSKGPELSCYNNLLYAAGFKGKSRDFIETLLLQLEKADSTVDNPVSINGVVLPAIVLLPVLEKIIPGEQLITVKDKTQVERLANQVIPPEDTADINQVIETYPVRFSMHTVRQMRVSKSVACQYLPFKEELNSVGHTNTWIGQFHQGLLEQMYQNRVIFLLNMTCPVYCRFCFRKHKDSRNEKNPGVDDVSKAVAHVKNSPAIKEIVITGGDPFINRNNMERAIQELKEIDHVETLRLATRSIAYYPQLFLKDNSRWLNYLKAKNLELMQKGKRIEVATHFIHPDEVSVQSLSIISDLVAGGIGVYVQTPFLEGCNDNGPELVTLFQALRGAGAEIHYIYIPCSPIHGNSVYWSPLSKGIQAGRYLRAHASDRSIPRICTATPIGKMDWNTSGWAVEQDKENPDFIWLRTPYTPDYFNRFAPVANDLEVIRRNDEGTIDVRYMAKIGDESLFMGSRPARIKSGTDRVFDMERYNLSKALLLEHSGLGSSIVRVNSTTLARVHKTRVELDVNFTDADIDYIKSQRDIFDVVLVSKTKDPVQSAARIRQLATTLKEVQHVNSLRIRSLDFVHHPDTYTSGLVETLGRLNCLSVANPLRVEIETWVVCADELTPRQQQITQALYRRGITTYFNVALITGVNDNEDEIQKIAYTSRGFGMQFHHVYLAGLEIQNRMNGENKVKVDDIFDIATRVRREGSGREIPGYIIRTDIGEVDFGISTRFTTDRETVKIELLPYSLDYFKAMDPEFTWPETVCCNDNGIPVTTVPLVKID</sequence>
<evidence type="ECO:0000259" key="10">
    <source>
        <dbReference type="PROSITE" id="PS51918"/>
    </source>
</evidence>
<comment type="cofactor">
    <cofactor evidence="1">
        <name>pyridoxal 5'-phosphate</name>
        <dbReference type="ChEBI" id="CHEBI:597326"/>
    </cofactor>
</comment>
<dbReference type="eggNOG" id="COG1509">
    <property type="taxonomic scope" value="Bacteria"/>
</dbReference>
<keyword evidence="5" id="KW-0949">S-adenosyl-L-methionine</keyword>
<organism evidence="11 12">
    <name type="scientific">Desulforapulum autotrophicum (strain ATCC 43914 / DSM 3382 / VKM B-1955 / HRM2)</name>
    <name type="common">Desulfobacterium autotrophicum</name>
    <dbReference type="NCBI Taxonomy" id="177437"/>
    <lineage>
        <taxon>Bacteria</taxon>
        <taxon>Pseudomonadati</taxon>
        <taxon>Thermodesulfobacteriota</taxon>
        <taxon>Desulfobacteria</taxon>
        <taxon>Desulfobacterales</taxon>
        <taxon>Desulfobacteraceae</taxon>
        <taxon>Desulforapulum</taxon>
    </lineage>
</organism>
<keyword evidence="9" id="KW-0411">Iron-sulfur</keyword>
<evidence type="ECO:0000313" key="12">
    <source>
        <dbReference type="Proteomes" id="UP000000442"/>
    </source>
</evidence>
<keyword evidence="6" id="KW-0479">Metal-binding</keyword>
<evidence type="ECO:0000256" key="7">
    <source>
        <dbReference type="ARBA" id="ARBA00022898"/>
    </source>
</evidence>
<dbReference type="CDD" id="cd01335">
    <property type="entry name" value="Radical_SAM"/>
    <property type="match status" value="1"/>
</dbReference>
<reference evidence="11 12" key="1">
    <citation type="journal article" date="2009" name="Environ. Microbiol.">
        <title>Genome sequence of Desulfobacterium autotrophicum HRM2, a marine sulfate reducer oxidizing organic carbon completely to carbon dioxide.</title>
        <authorList>
            <person name="Strittmatter A.W."/>
            <person name="Liesegang H."/>
            <person name="Rabus R."/>
            <person name="Decker I."/>
            <person name="Amann J."/>
            <person name="Andres S."/>
            <person name="Henne A."/>
            <person name="Fricke W.F."/>
            <person name="Martinez-Arias R."/>
            <person name="Bartels D."/>
            <person name="Goesmann A."/>
            <person name="Krause L."/>
            <person name="Puehler A."/>
            <person name="Klenk H.P."/>
            <person name="Richter M."/>
            <person name="Schuler M."/>
            <person name="Gloeckner F.O."/>
            <person name="Meyerdierks A."/>
            <person name="Gottschalk G."/>
            <person name="Amann R."/>
        </authorList>
    </citation>
    <scope>NUCLEOTIDE SEQUENCE [LARGE SCALE GENOMIC DNA]</scope>
    <source>
        <strain evidence="12">ATCC 43914 / DSM 3382 / HRM2</strain>
    </source>
</reference>
<evidence type="ECO:0000256" key="3">
    <source>
        <dbReference type="ARBA" id="ARBA00008703"/>
    </source>
</evidence>
<dbReference type="PANTHER" id="PTHR30538">
    <property type="entry name" value="LYSINE 2,3-AMINOMUTASE-RELATED"/>
    <property type="match status" value="1"/>
</dbReference>
<dbReference type="InterPro" id="IPR007197">
    <property type="entry name" value="rSAM"/>
</dbReference>
<feature type="domain" description="Radical SAM core" evidence="10">
    <location>
        <begin position="200"/>
        <end position="426"/>
    </location>
</feature>
<evidence type="ECO:0000256" key="5">
    <source>
        <dbReference type="ARBA" id="ARBA00022691"/>
    </source>
</evidence>
<evidence type="ECO:0000256" key="8">
    <source>
        <dbReference type="ARBA" id="ARBA00023004"/>
    </source>
</evidence>
<gene>
    <name evidence="11" type="ordered locus">HRM2_34920</name>
</gene>
<name>C0Q958_DESAH</name>
<evidence type="ECO:0000256" key="2">
    <source>
        <dbReference type="ARBA" id="ARBA00001966"/>
    </source>
</evidence>
<dbReference type="AlphaFoldDB" id="C0Q958"/>
<keyword evidence="12" id="KW-1185">Reference proteome</keyword>
<dbReference type="SUPFAM" id="SSF102114">
    <property type="entry name" value="Radical SAM enzymes"/>
    <property type="match status" value="1"/>
</dbReference>
<dbReference type="OrthoDB" id="9768064at2"/>
<dbReference type="Proteomes" id="UP000000442">
    <property type="component" value="Chromosome"/>
</dbReference>
<protein>
    <submittedName>
        <fullName evidence="11">Lysine 2,3-aminomutase</fullName>
    </submittedName>
</protein>
<evidence type="ECO:0000313" key="11">
    <source>
        <dbReference type="EMBL" id="ACN16563.1"/>
    </source>
</evidence>
<keyword evidence="7" id="KW-0663">Pyridoxal phosphate</keyword>
<dbReference type="KEGG" id="dat:HRM2_34920"/>
<dbReference type="GO" id="GO:0003824">
    <property type="term" value="F:catalytic activity"/>
    <property type="evidence" value="ECO:0007669"/>
    <property type="project" value="InterPro"/>
</dbReference>
<dbReference type="InterPro" id="IPR003739">
    <property type="entry name" value="Lys_aminomutase/Glu_NH3_mut"/>
</dbReference>
<evidence type="ECO:0000256" key="6">
    <source>
        <dbReference type="ARBA" id="ARBA00022723"/>
    </source>
</evidence>
<evidence type="ECO:0000256" key="4">
    <source>
        <dbReference type="ARBA" id="ARBA00022485"/>
    </source>
</evidence>
<keyword evidence="8" id="KW-0408">Iron</keyword>
<dbReference type="PANTHER" id="PTHR30538:SF0">
    <property type="entry name" value="L-LYSINE 2,3-AMINOMUTASE AQ_1632-RELATED"/>
    <property type="match status" value="1"/>
</dbReference>
<dbReference type="EMBL" id="CP001087">
    <property type="protein sequence ID" value="ACN16563.1"/>
    <property type="molecule type" value="Genomic_DNA"/>
</dbReference>